<reference evidence="2" key="1">
    <citation type="journal article" date="2014" name="Int. J. Syst. Evol. Microbiol.">
        <title>Complete genome sequence of Corynebacterium casei LMG S-19264T (=DSM 44701T), isolated from a smear-ripened cheese.</title>
        <authorList>
            <consortium name="US DOE Joint Genome Institute (JGI-PGF)"/>
            <person name="Walter F."/>
            <person name="Albersmeier A."/>
            <person name="Kalinowski J."/>
            <person name="Ruckert C."/>
        </authorList>
    </citation>
    <scope>NUCLEOTIDE SEQUENCE</scope>
    <source>
        <strain evidence="2">CGMCC 1.12997</strain>
    </source>
</reference>
<evidence type="ECO:0000313" key="2">
    <source>
        <dbReference type="EMBL" id="GGG83611.1"/>
    </source>
</evidence>
<feature type="compositionally biased region" description="Polar residues" evidence="1">
    <location>
        <begin position="61"/>
        <end position="93"/>
    </location>
</feature>
<feature type="region of interest" description="Disordered" evidence="1">
    <location>
        <begin position="1"/>
        <end position="93"/>
    </location>
</feature>
<sequence>MRSKGYRFHRPPYVSCSQQGSSQNEKEKIHHPASHNAMSGKGQGRSFNCGQTEANKEREAQISSSRAKQAFSFQKNLATNRDRSQSGLKSEIQ</sequence>
<feature type="compositionally biased region" description="Basic residues" evidence="1">
    <location>
        <begin position="1"/>
        <end position="10"/>
    </location>
</feature>
<dbReference type="EMBL" id="BMGT01000003">
    <property type="protein sequence ID" value="GGG83611.1"/>
    <property type="molecule type" value="Genomic_DNA"/>
</dbReference>
<proteinExistence type="predicted"/>
<keyword evidence="3" id="KW-1185">Reference proteome</keyword>
<evidence type="ECO:0000256" key="1">
    <source>
        <dbReference type="SAM" id="MobiDB-lite"/>
    </source>
</evidence>
<evidence type="ECO:0000313" key="3">
    <source>
        <dbReference type="Proteomes" id="UP000647241"/>
    </source>
</evidence>
<gene>
    <name evidence="2" type="ORF">GCM10011585_29160</name>
</gene>
<dbReference type="AlphaFoldDB" id="A0A917HMI7"/>
<dbReference type="Proteomes" id="UP000647241">
    <property type="component" value="Unassembled WGS sequence"/>
</dbReference>
<organism evidence="2 3">
    <name type="scientific">Edaphobacter dinghuensis</name>
    <dbReference type="NCBI Taxonomy" id="1560005"/>
    <lineage>
        <taxon>Bacteria</taxon>
        <taxon>Pseudomonadati</taxon>
        <taxon>Acidobacteriota</taxon>
        <taxon>Terriglobia</taxon>
        <taxon>Terriglobales</taxon>
        <taxon>Acidobacteriaceae</taxon>
        <taxon>Edaphobacter</taxon>
    </lineage>
</organism>
<name>A0A917HMI7_9BACT</name>
<protein>
    <submittedName>
        <fullName evidence="2">Uncharacterized protein</fullName>
    </submittedName>
</protein>
<accession>A0A917HMI7</accession>
<reference evidence="2" key="2">
    <citation type="submission" date="2020-09" db="EMBL/GenBank/DDBJ databases">
        <authorList>
            <person name="Sun Q."/>
            <person name="Zhou Y."/>
        </authorList>
    </citation>
    <scope>NUCLEOTIDE SEQUENCE</scope>
    <source>
        <strain evidence="2">CGMCC 1.12997</strain>
    </source>
</reference>
<comment type="caution">
    <text evidence="2">The sequence shown here is derived from an EMBL/GenBank/DDBJ whole genome shotgun (WGS) entry which is preliminary data.</text>
</comment>